<dbReference type="Pfam" id="PF02374">
    <property type="entry name" value="ArsA_ATPase"/>
    <property type="match status" value="1"/>
</dbReference>
<dbReference type="Gene3D" id="3.40.50.300">
    <property type="entry name" value="P-loop containing nucleotide triphosphate hydrolases"/>
    <property type="match status" value="1"/>
</dbReference>
<dbReference type="GO" id="GO:0005524">
    <property type="term" value="F:ATP binding"/>
    <property type="evidence" value="ECO:0007669"/>
    <property type="project" value="InterPro"/>
</dbReference>
<dbReference type="SUPFAM" id="SSF52540">
    <property type="entry name" value="P-loop containing nucleoside triphosphate hydrolases"/>
    <property type="match status" value="1"/>
</dbReference>
<dbReference type="PANTHER" id="PTHR10803:SF31">
    <property type="entry name" value="ATPASE RV3679-RELATED"/>
    <property type="match status" value="1"/>
</dbReference>
<dbReference type="InterPro" id="IPR025723">
    <property type="entry name" value="ArsA/GET3_ATPase-like"/>
</dbReference>
<evidence type="ECO:0000313" key="2">
    <source>
        <dbReference type="EMBL" id="MBJ7607808.1"/>
    </source>
</evidence>
<name>A0A934NDL3_9BACT</name>
<dbReference type="InterPro" id="IPR016300">
    <property type="entry name" value="ATPase_ArsA/GET3"/>
</dbReference>
<dbReference type="Proteomes" id="UP000614410">
    <property type="component" value="Unassembled WGS sequence"/>
</dbReference>
<feature type="domain" description="ArsA/GET3 Anion-transporting ATPase-like" evidence="1">
    <location>
        <begin position="1"/>
        <end position="153"/>
    </location>
</feature>
<dbReference type="InterPro" id="IPR027417">
    <property type="entry name" value="P-loop_NTPase"/>
</dbReference>
<dbReference type="PANTHER" id="PTHR10803">
    <property type="entry name" value="ARSENICAL PUMP-DRIVING ATPASE ARSENITE-TRANSLOCATING ATPASE"/>
    <property type="match status" value="1"/>
</dbReference>
<gene>
    <name evidence="2" type="ORF">JF887_00035</name>
</gene>
<dbReference type="AlphaFoldDB" id="A0A934NDL3"/>
<accession>A0A934NDL3</accession>
<sequence>MAGKGGTGKTTVAAAIALLAAKTGKQVLGVEVEPKGDLAGALGSSGASFKPALAQANVSVLALHPEESFHEYLNTFFKVPRLARATPLAKVFDFIATAVPGPRDMLVVGKVAFEERRRDDKGRPAWDLIVVDCSASGHVLAQLNAARSMMQLVRGGMIRSQVEWIDQVISDARRTALVLTALPEEMPVVETVELHDQIVKQRGVRVVACVLNRMIRAPVPPASRRLLAQLTTGDAEVRARVPGIGSIGADLELSERLHRTAEAQAQRLRSGIAVPVIEVPLLATRTGLATTRAVASSLTEQTAAVSP</sequence>
<proteinExistence type="predicted"/>
<dbReference type="GO" id="GO:0016887">
    <property type="term" value="F:ATP hydrolysis activity"/>
    <property type="evidence" value="ECO:0007669"/>
    <property type="project" value="InterPro"/>
</dbReference>
<evidence type="ECO:0000259" key="1">
    <source>
        <dbReference type="Pfam" id="PF02374"/>
    </source>
</evidence>
<protein>
    <submittedName>
        <fullName evidence="2">AAA family ATPase</fullName>
    </submittedName>
</protein>
<organism evidence="2 3">
    <name type="scientific">Candidatus Amunia macphersoniae</name>
    <dbReference type="NCBI Taxonomy" id="3127014"/>
    <lineage>
        <taxon>Bacteria</taxon>
        <taxon>Bacillati</taxon>
        <taxon>Candidatus Dormiibacterota</taxon>
        <taxon>Candidatus Dormibacteria</taxon>
        <taxon>Candidatus Aeolococcales</taxon>
        <taxon>Candidatus Aeolococcaceae</taxon>
        <taxon>Candidatus Amunia</taxon>
    </lineage>
</organism>
<evidence type="ECO:0000313" key="3">
    <source>
        <dbReference type="Proteomes" id="UP000614410"/>
    </source>
</evidence>
<dbReference type="EMBL" id="JAEKNN010000002">
    <property type="protein sequence ID" value="MBJ7607808.1"/>
    <property type="molecule type" value="Genomic_DNA"/>
</dbReference>
<reference evidence="2 3" key="1">
    <citation type="submission" date="2020-10" db="EMBL/GenBank/DDBJ databases">
        <title>Ca. Dormibacterota MAGs.</title>
        <authorList>
            <person name="Montgomery K."/>
        </authorList>
    </citation>
    <scope>NUCLEOTIDE SEQUENCE [LARGE SCALE GENOMIC DNA]</scope>
    <source>
        <strain evidence="2">Mitchell_Peninsula_5</strain>
    </source>
</reference>
<comment type="caution">
    <text evidence="2">The sequence shown here is derived from an EMBL/GenBank/DDBJ whole genome shotgun (WGS) entry which is preliminary data.</text>
</comment>